<dbReference type="OrthoDB" id="1678617at2759"/>
<dbReference type="GO" id="GO:0050660">
    <property type="term" value="F:flavin adenine dinucleotide binding"/>
    <property type="evidence" value="ECO:0007669"/>
    <property type="project" value="UniProtKB-UniRule"/>
</dbReference>
<dbReference type="PANTHER" id="PTHR10835">
    <property type="entry name" value="SQUALENE MONOOXYGENASE"/>
    <property type="match status" value="1"/>
</dbReference>
<accession>A0A9Q9APE5</accession>
<keyword evidence="7 16" id="KW-0256">Endoplasmic reticulum</keyword>
<comment type="pathway">
    <text evidence="15">Steroid metabolism; ergosterol biosynthesis.</text>
</comment>
<evidence type="ECO:0000256" key="10">
    <source>
        <dbReference type="ARBA" id="ARBA00022955"/>
    </source>
</evidence>
<dbReference type="FunFam" id="3.50.50.60:FF:000166">
    <property type="entry name" value="Squalene monooxygenase Erg1"/>
    <property type="match status" value="1"/>
</dbReference>
<dbReference type="Proteomes" id="UP001056384">
    <property type="component" value="Chromosome 4"/>
</dbReference>
<evidence type="ECO:0000256" key="14">
    <source>
        <dbReference type="ARBA" id="ARBA00023221"/>
    </source>
</evidence>
<dbReference type="EMBL" id="CP099421">
    <property type="protein sequence ID" value="USW52655.1"/>
    <property type="molecule type" value="Genomic_DNA"/>
</dbReference>
<feature type="domain" description="FAD dependent oxidoreductase" evidence="18">
    <location>
        <begin position="29"/>
        <end position="59"/>
    </location>
</feature>
<dbReference type="InterPro" id="IPR036188">
    <property type="entry name" value="FAD/NAD-bd_sf"/>
</dbReference>
<keyword evidence="5 16" id="KW-0285">Flavoprotein</keyword>
<dbReference type="InterPro" id="IPR013698">
    <property type="entry name" value="Squalene_epoxidase"/>
</dbReference>
<feature type="region of interest" description="Disordered" evidence="17">
    <location>
        <begin position="119"/>
        <end position="142"/>
    </location>
</feature>
<evidence type="ECO:0000256" key="3">
    <source>
        <dbReference type="ARBA" id="ARBA00004477"/>
    </source>
</evidence>
<comment type="subcellular location">
    <subcellularLocation>
        <location evidence="3 16">Endoplasmic reticulum membrane</location>
        <topology evidence="3 16">Multi-pass membrane protein</topology>
    </subcellularLocation>
    <subcellularLocation>
        <location evidence="2">Microsome membrane</location>
        <topology evidence="2">Multi-pass membrane protein</topology>
    </subcellularLocation>
</comment>
<evidence type="ECO:0000256" key="12">
    <source>
        <dbReference type="ARBA" id="ARBA00023002"/>
    </source>
</evidence>
<dbReference type="Pfam" id="PF01266">
    <property type="entry name" value="DAO"/>
    <property type="match status" value="1"/>
</dbReference>
<evidence type="ECO:0000256" key="1">
    <source>
        <dbReference type="ARBA" id="ARBA00001974"/>
    </source>
</evidence>
<protein>
    <recommendedName>
        <fullName evidence="16">Squalene monooxygenase</fullName>
        <ecNumber evidence="16">1.14.14.17</ecNumber>
    </recommendedName>
</protein>
<keyword evidence="12 16" id="KW-0560">Oxidoreductase</keyword>
<evidence type="ECO:0000256" key="9">
    <source>
        <dbReference type="ARBA" id="ARBA00022848"/>
    </source>
</evidence>
<evidence type="ECO:0000256" key="13">
    <source>
        <dbReference type="ARBA" id="ARBA00023136"/>
    </source>
</evidence>
<evidence type="ECO:0000259" key="18">
    <source>
        <dbReference type="Pfam" id="PF01266"/>
    </source>
</evidence>
<keyword evidence="10" id="KW-0752">Steroid biosynthesis</keyword>
<evidence type="ECO:0000256" key="15">
    <source>
        <dbReference type="ARBA" id="ARBA00029435"/>
    </source>
</evidence>
<dbReference type="PANTHER" id="PTHR10835:SF0">
    <property type="entry name" value="SQUALENE MONOOXYGENASE"/>
    <property type="match status" value="1"/>
</dbReference>
<evidence type="ECO:0000313" key="21">
    <source>
        <dbReference type="Proteomes" id="UP001056384"/>
    </source>
</evidence>
<evidence type="ECO:0000256" key="2">
    <source>
        <dbReference type="ARBA" id="ARBA00004154"/>
    </source>
</evidence>
<organism evidence="20 21">
    <name type="scientific">Septoria linicola</name>
    <dbReference type="NCBI Taxonomy" id="215465"/>
    <lineage>
        <taxon>Eukaryota</taxon>
        <taxon>Fungi</taxon>
        <taxon>Dikarya</taxon>
        <taxon>Ascomycota</taxon>
        <taxon>Pezizomycotina</taxon>
        <taxon>Dothideomycetes</taxon>
        <taxon>Dothideomycetidae</taxon>
        <taxon>Mycosphaerellales</taxon>
        <taxon>Mycosphaerellaceae</taxon>
        <taxon>Septoria</taxon>
    </lineage>
</organism>
<feature type="compositionally biased region" description="Basic and acidic residues" evidence="17">
    <location>
        <begin position="119"/>
        <end position="134"/>
    </location>
</feature>
<dbReference type="Pfam" id="PF08491">
    <property type="entry name" value="SE"/>
    <property type="match status" value="1"/>
</dbReference>
<dbReference type="GO" id="GO:0004506">
    <property type="term" value="F:squalene monooxygenase activity"/>
    <property type="evidence" value="ECO:0007669"/>
    <property type="project" value="UniProtKB-UniRule"/>
</dbReference>
<dbReference type="InterPro" id="IPR040125">
    <property type="entry name" value="Squalene_monox"/>
</dbReference>
<proteinExistence type="inferred from homology"/>
<dbReference type="PRINTS" id="PR00420">
    <property type="entry name" value="RNGMNOXGNASE"/>
</dbReference>
<comment type="catalytic activity">
    <reaction evidence="16">
        <text>squalene + reduced [NADPH--hemoprotein reductase] + O2 = (S)-2,3-epoxysqualene + oxidized [NADPH--hemoprotein reductase] + H2O + H(+)</text>
        <dbReference type="Rhea" id="RHEA:25282"/>
        <dbReference type="Rhea" id="RHEA-COMP:11964"/>
        <dbReference type="Rhea" id="RHEA-COMP:11965"/>
        <dbReference type="ChEBI" id="CHEBI:15377"/>
        <dbReference type="ChEBI" id="CHEBI:15378"/>
        <dbReference type="ChEBI" id="CHEBI:15379"/>
        <dbReference type="ChEBI" id="CHEBI:15440"/>
        <dbReference type="ChEBI" id="CHEBI:15441"/>
        <dbReference type="ChEBI" id="CHEBI:57618"/>
        <dbReference type="ChEBI" id="CHEBI:58210"/>
        <dbReference type="EC" id="1.14.14.17"/>
    </reaction>
</comment>
<gene>
    <name evidence="20" type="ORF">Slin15195_G059740</name>
</gene>
<evidence type="ECO:0000256" key="16">
    <source>
        <dbReference type="RuleBase" id="RU367121"/>
    </source>
</evidence>
<comment type="function">
    <text evidence="16">Catalyzes the stereospecific oxidation of squalene to (S)-2,3-epoxysqualene, and is considered to be a rate-limiting enzyme in steroid biosynthesis.</text>
</comment>
<keyword evidence="8 16" id="KW-0274">FAD</keyword>
<dbReference type="EC" id="1.14.14.17" evidence="16"/>
<evidence type="ECO:0000256" key="4">
    <source>
        <dbReference type="ARBA" id="ARBA00008802"/>
    </source>
</evidence>
<keyword evidence="11 16" id="KW-1133">Transmembrane helix</keyword>
<sequence length="499" mass="55131">MNLPSSLIPARPALAHRAVENRTMHHEADVVIVGAGIFGCAVAWALGNQGRSVILLERSLKEPDRIVGELLQPGGVQALEILGLRDCLDGIDAIEVFGYDVIYYNEEVRIGYPQNAREGADVDEKTSLTDEYRGTKRKRPEGRSFHHGRFIQKLRAKAKSNPNVTVIEATVTELIRGDYTQDILGVEATRNGEADSYFGNLTIVADGYASKFRKEFRTDAPVARSKFWALELIDADLPMPNHGHVVLGDGAPVLLYQIGTHETRALIDIPENLPSASVKEGGVKGHLKNVVLPSLPERVRPSFEAAIEKDRLRSMPNSWLPPTTNKTPGLLILGDAMNMRHPLTGGGMTVAFNDAVLLSELLAPEVVPDLDDHKLILQQMRTFHWRRKNLTSVINILAQALYSLFAAEDSQLKALQMGCFHYFKLGGNCIDGPVGLLAGIIRQPFVLFYHFFAVALYAIWIYITSGNPLLLPLRAIASVGVFYKACVVIFPYIFSELKT</sequence>
<keyword evidence="9" id="KW-0492">Microsome</keyword>
<comment type="cofactor">
    <cofactor evidence="1 16">
        <name>FAD</name>
        <dbReference type="ChEBI" id="CHEBI:57692"/>
    </cofactor>
</comment>
<dbReference type="GO" id="GO:0006696">
    <property type="term" value="P:ergosterol biosynthetic process"/>
    <property type="evidence" value="ECO:0007669"/>
    <property type="project" value="TreeGrafter"/>
</dbReference>
<feature type="transmembrane region" description="Helical" evidence="16">
    <location>
        <begin position="475"/>
        <end position="494"/>
    </location>
</feature>
<feature type="domain" description="Squalene epoxidase" evidence="19">
    <location>
        <begin position="200"/>
        <end position="474"/>
    </location>
</feature>
<evidence type="ECO:0000256" key="17">
    <source>
        <dbReference type="SAM" id="MobiDB-lite"/>
    </source>
</evidence>
<evidence type="ECO:0000256" key="6">
    <source>
        <dbReference type="ARBA" id="ARBA00022692"/>
    </source>
</evidence>
<evidence type="ECO:0000313" key="20">
    <source>
        <dbReference type="EMBL" id="USW52655.1"/>
    </source>
</evidence>
<evidence type="ECO:0000259" key="19">
    <source>
        <dbReference type="Pfam" id="PF08491"/>
    </source>
</evidence>
<keyword evidence="6 16" id="KW-0812">Transmembrane</keyword>
<reference evidence="20" key="1">
    <citation type="submission" date="2022-06" db="EMBL/GenBank/DDBJ databases">
        <title>Complete genome sequences of two strains of the flax pathogen Septoria linicola.</title>
        <authorList>
            <person name="Lapalu N."/>
            <person name="Simon A."/>
            <person name="Demenou B."/>
            <person name="Paumier D."/>
            <person name="Guillot M.-P."/>
            <person name="Gout L."/>
            <person name="Valade R."/>
        </authorList>
    </citation>
    <scope>NUCLEOTIDE SEQUENCE</scope>
    <source>
        <strain evidence="20">SE15195</strain>
    </source>
</reference>
<keyword evidence="13 16" id="KW-0472">Membrane</keyword>
<evidence type="ECO:0000256" key="11">
    <source>
        <dbReference type="ARBA" id="ARBA00022989"/>
    </source>
</evidence>
<keyword evidence="10" id="KW-0444">Lipid biosynthesis</keyword>
<keyword evidence="10" id="KW-0443">Lipid metabolism</keyword>
<dbReference type="SUPFAM" id="SSF51905">
    <property type="entry name" value="FAD/NAD(P)-binding domain"/>
    <property type="match status" value="1"/>
</dbReference>
<keyword evidence="21" id="KW-1185">Reference proteome</keyword>
<feature type="transmembrane region" description="Helical" evidence="16">
    <location>
        <begin position="445"/>
        <end position="463"/>
    </location>
</feature>
<comment type="similarity">
    <text evidence="4 16">Belongs to the squalene monooxygenase family.</text>
</comment>
<dbReference type="Gene3D" id="3.50.50.60">
    <property type="entry name" value="FAD/NAD(P)-binding domain"/>
    <property type="match status" value="1"/>
</dbReference>
<evidence type="ECO:0000256" key="8">
    <source>
        <dbReference type="ARBA" id="ARBA00022827"/>
    </source>
</evidence>
<dbReference type="AlphaFoldDB" id="A0A9Q9APE5"/>
<evidence type="ECO:0000256" key="7">
    <source>
        <dbReference type="ARBA" id="ARBA00022824"/>
    </source>
</evidence>
<evidence type="ECO:0000256" key="5">
    <source>
        <dbReference type="ARBA" id="ARBA00022630"/>
    </source>
</evidence>
<dbReference type="GO" id="GO:0005789">
    <property type="term" value="C:endoplasmic reticulum membrane"/>
    <property type="evidence" value="ECO:0007669"/>
    <property type="project" value="UniProtKB-SubCell"/>
</dbReference>
<keyword evidence="14" id="KW-0753">Steroid metabolism</keyword>
<dbReference type="InterPro" id="IPR006076">
    <property type="entry name" value="FAD-dep_OxRdtase"/>
</dbReference>
<name>A0A9Q9APE5_9PEZI</name>